<feature type="compositionally biased region" description="Low complexity" evidence="1">
    <location>
        <begin position="801"/>
        <end position="817"/>
    </location>
</feature>
<feature type="signal peptide" evidence="3">
    <location>
        <begin position="1"/>
        <end position="26"/>
    </location>
</feature>
<feature type="compositionally biased region" description="Low complexity" evidence="1">
    <location>
        <begin position="716"/>
        <end position="729"/>
    </location>
</feature>
<feature type="transmembrane region" description="Helical" evidence="2">
    <location>
        <begin position="1241"/>
        <end position="1262"/>
    </location>
</feature>
<gene>
    <name evidence="5" type="ORF">BSAL_55760</name>
</gene>
<evidence type="ECO:0000313" key="6">
    <source>
        <dbReference type="Proteomes" id="UP000051952"/>
    </source>
</evidence>
<feature type="transmembrane region" description="Helical" evidence="2">
    <location>
        <begin position="973"/>
        <end position="999"/>
    </location>
</feature>
<proteinExistence type="predicted"/>
<feature type="compositionally biased region" description="Low complexity" evidence="1">
    <location>
        <begin position="1520"/>
        <end position="1532"/>
    </location>
</feature>
<keyword evidence="2" id="KW-0812">Transmembrane</keyword>
<dbReference type="InterPro" id="IPR021053">
    <property type="entry name" value="Dispersed_gene_fam_prot1_C"/>
</dbReference>
<dbReference type="Proteomes" id="UP000051952">
    <property type="component" value="Unassembled WGS sequence"/>
</dbReference>
<feature type="compositionally biased region" description="Pro residues" evidence="1">
    <location>
        <begin position="1452"/>
        <end position="1465"/>
    </location>
</feature>
<dbReference type="EMBL" id="CYKH01000166">
    <property type="protein sequence ID" value="CUE74551.1"/>
    <property type="molecule type" value="Genomic_DNA"/>
</dbReference>
<accession>A0A0S4IQY9</accession>
<feature type="domain" description="Dispersed gene family protein 1 C-terminal" evidence="4">
    <location>
        <begin position="1036"/>
        <end position="1263"/>
    </location>
</feature>
<feature type="transmembrane region" description="Helical" evidence="2">
    <location>
        <begin position="1150"/>
        <end position="1168"/>
    </location>
</feature>
<keyword evidence="2" id="KW-1133">Transmembrane helix</keyword>
<dbReference type="Pfam" id="PF11040">
    <property type="entry name" value="DGF-1_C"/>
    <property type="match status" value="1"/>
</dbReference>
<feature type="region of interest" description="Disordered" evidence="1">
    <location>
        <begin position="1413"/>
        <end position="1539"/>
    </location>
</feature>
<feature type="compositionally biased region" description="Pro residues" evidence="1">
    <location>
        <begin position="1430"/>
        <end position="1439"/>
    </location>
</feature>
<sequence length="1539" mass="160952">MGQLRREVSIGLLLSTLLQLLHVAVALECVSPTRSGLSLSVSSCSVSTADLVVDVSQLGVGAPGGTRTVSVTNIDLAGRALIIAGWLASNPVDIARVDGYAMAITISGVFGMGRLIVSGNFPNMTTVTLTASVIALNTSVSTNVADAAYGCSNANTISSAMCVAAPSFTYTMTIGTYVTLSNTWDPVAAGSAYSGSVAVASSLALHVDDVGYSGSFTLAGSFLGTIVAAGDVALGAAGVFLQVQSNKVSAATFKFITSTISVDTSSSATVFAQGIAWSSSSSTAGVSLSGGSSMTFDKLVVCVISIGTDTAAGTVASSRAVGIGTTNSTGLLFQRGATMMLSNLNMTIIGHDGANAYGVLFAHDVTIVRESILSVSDSQWVVATYGIGNASMFVFRIVGVFPSLVVVHNNTVNVSAYALSPTVASAYPGAIPSFAQFTASLNVDSQIIFHGNQVVLYSVDPNLPTGIIALRLNMDNVGTGAALTSTTAPAEETVFLRGGTLALTNSRIDFNGSEVNCTAIDGTSLDLVELYAGGVLRYTGVNLTSSNVSSTVFLSMLDLSVNKVFGQRNQLHGYTFVTGCFGVQDVFPIYSPAPLYMTFDTLDQMTSSIQCTCATVLMAYGTTASVGGTYPNCHANCTQQSIAPFSWATDLCASPFVVTASVTITTKTVPPQHTVTTLTAFLSPSRASVTMSTTAARTQSLTTERQPTPTKRPTFTQTETENETSWTTTGNVTDSDARWSPTPAKDTKTHTLNLSLSRSPYPSLSVEPVKTLTWHITATEQTATPSRTKLPTATPQPSPTPTKTQGSSSPTTQQSKSVTRSVIASASGLPTASKARISLTATPSPPIDSPSVSNTIVDATATLQHSQRTARLSPTESIWNLTASASKSPMATPTKKPLSITATYVVPPAPFMFVTESQVLGFITLGVTTISSIVTGYPTVLHAQFIAVVGQSRAAGENSHQRTDPMAQIVSPFWSLGSTAVAAGNIVIIIVVIVVHAVVTKLGVLGGGGGNDAATGERKGSVAPGLGLQQQPSGGKGVELPDTWVIHRFPELSYVIALTFYQGLVNAAFSIFYHSDGPVFVIGTVCLLLTVALPLLLYYLLYRFLAGAWPPYRAVTFSHAFGWAFPHGYWSAGRVKRCFGRIFASTTDRGVRFTGYPLLLVLLVNAASNVQAVDKQQRDAQFGVLGLLFVVSAIFVAVSRPHRSNVTNVVYVISFTMLMILCVCLANEATNAGAADGVPVVIVVLEVLLWANGVYEIAVWFAEMRGVLHAARKAHMQGDESGTMRTRTVGARADAKKAAAARSAFVADEDNFLQTPNIASKTAASHQQESDESDDERRVRPLLLSSPSDDMTSSPVSVSSPFYVEMSSSPPLPPLNARHEDQHSSPFYATTFEVPTVQVPAPGKVAVAPPVVELTPQRQPPPSQQQAAASPPPPSPPPQDGQDDFLDMFAAAPPPAPAANKPPPSFGLLQRAQDESLVSKASKTAVGAKKPPAPPPGTKSGKPSSSKKKQKQSTSRRRGGSSSSSSDDIFGSDSDDSDL</sequence>
<feature type="compositionally biased region" description="Basic residues" evidence="1">
    <location>
        <begin position="1505"/>
        <end position="1519"/>
    </location>
</feature>
<evidence type="ECO:0000256" key="3">
    <source>
        <dbReference type="SAM" id="SignalP"/>
    </source>
</evidence>
<feature type="transmembrane region" description="Helical" evidence="2">
    <location>
        <begin position="1079"/>
        <end position="1101"/>
    </location>
</feature>
<keyword evidence="2" id="KW-0472">Membrane</keyword>
<feature type="compositionally biased region" description="Polar residues" evidence="1">
    <location>
        <begin position="780"/>
        <end position="789"/>
    </location>
</feature>
<feature type="transmembrane region" description="Helical" evidence="2">
    <location>
        <begin position="1180"/>
        <end position="1198"/>
    </location>
</feature>
<reference evidence="6" key="1">
    <citation type="submission" date="2015-09" db="EMBL/GenBank/DDBJ databases">
        <authorList>
            <consortium name="Pathogen Informatics"/>
        </authorList>
    </citation>
    <scope>NUCLEOTIDE SEQUENCE [LARGE SCALE GENOMIC DNA]</scope>
    <source>
        <strain evidence="6">Lake Konstanz</strain>
    </source>
</reference>
<protein>
    <submittedName>
        <fullName evidence="5">Membrane-associated protein, putative</fullName>
    </submittedName>
</protein>
<feature type="region of interest" description="Disordered" evidence="1">
    <location>
        <begin position="692"/>
        <end position="760"/>
    </location>
</feature>
<feature type="transmembrane region" description="Helical" evidence="2">
    <location>
        <begin position="1210"/>
        <end position="1229"/>
    </location>
</feature>
<evidence type="ECO:0000256" key="2">
    <source>
        <dbReference type="SAM" id="Phobius"/>
    </source>
</evidence>
<name>A0A0S4IQY9_BODSA</name>
<feature type="transmembrane region" description="Helical" evidence="2">
    <location>
        <begin position="1052"/>
        <end position="1073"/>
    </location>
</feature>
<evidence type="ECO:0000313" key="5">
    <source>
        <dbReference type="EMBL" id="CUE74551.1"/>
    </source>
</evidence>
<organism evidence="5 6">
    <name type="scientific">Bodo saltans</name>
    <name type="common">Flagellated protozoan</name>
    <dbReference type="NCBI Taxonomy" id="75058"/>
    <lineage>
        <taxon>Eukaryota</taxon>
        <taxon>Discoba</taxon>
        <taxon>Euglenozoa</taxon>
        <taxon>Kinetoplastea</taxon>
        <taxon>Metakinetoplastina</taxon>
        <taxon>Eubodonida</taxon>
        <taxon>Bodonidae</taxon>
        <taxon>Bodo</taxon>
    </lineage>
</organism>
<evidence type="ECO:0000256" key="1">
    <source>
        <dbReference type="SAM" id="MobiDB-lite"/>
    </source>
</evidence>
<dbReference type="OMA" id="NCHANCT"/>
<dbReference type="VEuPathDB" id="TriTrypDB:BSAL_55760"/>
<evidence type="ECO:0000259" key="4">
    <source>
        <dbReference type="Pfam" id="PF11040"/>
    </source>
</evidence>
<keyword evidence="3" id="KW-0732">Signal</keyword>
<feature type="chain" id="PRO_5006621545" evidence="3">
    <location>
        <begin position="27"/>
        <end position="1539"/>
    </location>
</feature>
<feature type="compositionally biased region" description="Polar residues" evidence="1">
    <location>
        <begin position="692"/>
        <end position="715"/>
    </location>
</feature>
<keyword evidence="6" id="KW-1185">Reference proteome</keyword>
<feature type="region of interest" description="Disordered" evidence="1">
    <location>
        <begin position="780"/>
        <end position="821"/>
    </location>
</feature>